<evidence type="ECO:0000256" key="1">
    <source>
        <dbReference type="ARBA" id="ARBA00022670"/>
    </source>
</evidence>
<name>A0A2G9QCK1_AQUCT</name>
<organism evidence="6 7">
    <name type="scientific">Aquarana catesbeiana</name>
    <name type="common">American bullfrog</name>
    <name type="synonym">Rana catesbeiana</name>
    <dbReference type="NCBI Taxonomy" id="8400"/>
    <lineage>
        <taxon>Eukaryota</taxon>
        <taxon>Metazoa</taxon>
        <taxon>Chordata</taxon>
        <taxon>Craniata</taxon>
        <taxon>Vertebrata</taxon>
        <taxon>Euteleostomi</taxon>
        <taxon>Amphibia</taxon>
        <taxon>Batrachia</taxon>
        <taxon>Anura</taxon>
        <taxon>Neobatrachia</taxon>
        <taxon>Ranoidea</taxon>
        <taxon>Ranidae</taxon>
        <taxon>Aquarana</taxon>
    </lineage>
</organism>
<keyword evidence="3" id="KW-0720">Serine protease</keyword>
<dbReference type="PANTHER" id="PTHR24252:SF7">
    <property type="entry name" value="HYALIN"/>
    <property type="match status" value="1"/>
</dbReference>
<dbReference type="OrthoDB" id="6339452at2759"/>
<evidence type="ECO:0000313" key="6">
    <source>
        <dbReference type="EMBL" id="PIO13342.1"/>
    </source>
</evidence>
<feature type="domain" description="Peptidase S1" evidence="5">
    <location>
        <begin position="37"/>
        <end position="176"/>
    </location>
</feature>
<dbReference type="PRINTS" id="PR00722">
    <property type="entry name" value="CHYMOTRYPSIN"/>
</dbReference>
<sequence>MGRGVEREEIHIEEYSTSVVSDLTEPVCGKPLISSRIVGGTDATEGAWPWQISLQLGGSHICGGSLISNQTVLCATHCFKDSTNPSDYIVVLGGYQLQNPSSHQIVSNVQKITVNSQWSHDGTPGDIALIKLSDPITYTEYILPVCVPPSSMNFPEGMNCIVTGWGNIASGGKDTD</sequence>
<evidence type="ECO:0000256" key="2">
    <source>
        <dbReference type="ARBA" id="ARBA00022801"/>
    </source>
</evidence>
<dbReference type="FunFam" id="2.40.10.10:FF:000181">
    <property type="entry name" value="Chymotrypsinogen A"/>
    <property type="match status" value="1"/>
</dbReference>
<dbReference type="EMBL" id="KZ059815">
    <property type="protein sequence ID" value="PIO13342.1"/>
    <property type="molecule type" value="Genomic_DNA"/>
</dbReference>
<dbReference type="PANTHER" id="PTHR24252">
    <property type="entry name" value="ACROSIN-RELATED"/>
    <property type="match status" value="1"/>
</dbReference>
<dbReference type="GO" id="GO:0006508">
    <property type="term" value="P:proteolysis"/>
    <property type="evidence" value="ECO:0007669"/>
    <property type="project" value="UniProtKB-KW"/>
</dbReference>
<gene>
    <name evidence="6" type="ORF">AB205_0023820</name>
</gene>
<protein>
    <recommendedName>
        <fullName evidence="5">Peptidase S1 domain-containing protein</fullName>
    </recommendedName>
</protein>
<dbReference type="CDD" id="cd00190">
    <property type="entry name" value="Tryp_SPc"/>
    <property type="match status" value="1"/>
</dbReference>
<proteinExistence type="predicted"/>
<dbReference type="InterPro" id="IPR043504">
    <property type="entry name" value="Peptidase_S1_PA_chymotrypsin"/>
</dbReference>
<dbReference type="InterPro" id="IPR009003">
    <property type="entry name" value="Peptidase_S1_PA"/>
</dbReference>
<keyword evidence="7" id="KW-1185">Reference proteome</keyword>
<accession>A0A2G9QCK1</accession>
<dbReference type="InterPro" id="IPR001254">
    <property type="entry name" value="Trypsin_dom"/>
</dbReference>
<dbReference type="AlphaFoldDB" id="A0A2G9QCK1"/>
<dbReference type="GO" id="GO:0004252">
    <property type="term" value="F:serine-type endopeptidase activity"/>
    <property type="evidence" value="ECO:0007669"/>
    <property type="project" value="InterPro"/>
</dbReference>
<dbReference type="SMART" id="SM00020">
    <property type="entry name" value="Tryp_SPc"/>
    <property type="match status" value="1"/>
</dbReference>
<dbReference type="SUPFAM" id="SSF50494">
    <property type="entry name" value="Trypsin-like serine proteases"/>
    <property type="match status" value="1"/>
</dbReference>
<evidence type="ECO:0000256" key="4">
    <source>
        <dbReference type="ARBA" id="ARBA00023157"/>
    </source>
</evidence>
<evidence type="ECO:0000313" key="7">
    <source>
        <dbReference type="Proteomes" id="UP000228934"/>
    </source>
</evidence>
<dbReference type="PROSITE" id="PS50240">
    <property type="entry name" value="TRYPSIN_DOM"/>
    <property type="match status" value="1"/>
</dbReference>
<dbReference type="Gene3D" id="2.40.10.10">
    <property type="entry name" value="Trypsin-like serine proteases"/>
    <property type="match status" value="1"/>
</dbReference>
<dbReference type="Pfam" id="PF00089">
    <property type="entry name" value="Trypsin"/>
    <property type="match status" value="1"/>
</dbReference>
<feature type="non-terminal residue" evidence="6">
    <location>
        <position position="176"/>
    </location>
</feature>
<keyword evidence="2" id="KW-0378">Hydrolase</keyword>
<keyword evidence="4" id="KW-1015">Disulfide bond</keyword>
<dbReference type="Proteomes" id="UP000228934">
    <property type="component" value="Unassembled WGS sequence"/>
</dbReference>
<keyword evidence="1" id="KW-0645">Protease</keyword>
<reference evidence="7" key="1">
    <citation type="journal article" date="2017" name="Nat. Commun.">
        <title>The North American bullfrog draft genome provides insight into hormonal regulation of long noncoding RNA.</title>
        <authorList>
            <person name="Hammond S.A."/>
            <person name="Warren R.L."/>
            <person name="Vandervalk B.P."/>
            <person name="Kucuk E."/>
            <person name="Khan H."/>
            <person name="Gibb E.A."/>
            <person name="Pandoh P."/>
            <person name="Kirk H."/>
            <person name="Zhao Y."/>
            <person name="Jones M."/>
            <person name="Mungall A.J."/>
            <person name="Coope R."/>
            <person name="Pleasance S."/>
            <person name="Moore R.A."/>
            <person name="Holt R.A."/>
            <person name="Round J.M."/>
            <person name="Ohora S."/>
            <person name="Walle B.V."/>
            <person name="Veldhoen N."/>
            <person name="Helbing C.C."/>
            <person name="Birol I."/>
        </authorList>
    </citation>
    <scope>NUCLEOTIDE SEQUENCE [LARGE SCALE GENOMIC DNA]</scope>
</reference>
<evidence type="ECO:0000256" key="3">
    <source>
        <dbReference type="ARBA" id="ARBA00022825"/>
    </source>
</evidence>
<evidence type="ECO:0000259" key="5">
    <source>
        <dbReference type="PROSITE" id="PS50240"/>
    </source>
</evidence>
<dbReference type="InterPro" id="IPR001314">
    <property type="entry name" value="Peptidase_S1A"/>
</dbReference>